<keyword evidence="2" id="KW-0539">Nucleus</keyword>
<comment type="subcellular location">
    <subcellularLocation>
        <location evidence="1">Nucleus</location>
    </subcellularLocation>
</comment>
<dbReference type="PANTHER" id="PTHR37534">
    <property type="entry name" value="TRANSCRIPTIONAL ACTIVATOR PROTEIN UGA3"/>
    <property type="match status" value="1"/>
</dbReference>
<dbReference type="SMART" id="SM00066">
    <property type="entry name" value="GAL4"/>
    <property type="match status" value="1"/>
</dbReference>
<feature type="compositionally biased region" description="Low complexity" evidence="3">
    <location>
        <begin position="95"/>
        <end position="113"/>
    </location>
</feature>
<dbReference type="Pfam" id="PF11951">
    <property type="entry name" value="Fungal_trans_2"/>
    <property type="match status" value="1"/>
</dbReference>
<dbReference type="SUPFAM" id="SSF57701">
    <property type="entry name" value="Zn2/Cys6 DNA-binding domain"/>
    <property type="match status" value="1"/>
</dbReference>
<evidence type="ECO:0000256" key="2">
    <source>
        <dbReference type="ARBA" id="ARBA00023242"/>
    </source>
</evidence>
<dbReference type="GO" id="GO:0005634">
    <property type="term" value="C:nucleus"/>
    <property type="evidence" value="ECO:0007669"/>
    <property type="project" value="UniProtKB-SubCell"/>
</dbReference>
<feature type="region of interest" description="Disordered" evidence="3">
    <location>
        <begin position="95"/>
        <end position="118"/>
    </location>
</feature>
<evidence type="ECO:0000256" key="3">
    <source>
        <dbReference type="SAM" id="MobiDB-lite"/>
    </source>
</evidence>
<accession>A0A0B7F6E0</accession>
<dbReference type="PANTHER" id="PTHR37534:SF46">
    <property type="entry name" value="ZN(II)2CYS6 TRANSCRIPTION FACTOR (EUROFUNG)"/>
    <property type="match status" value="1"/>
</dbReference>
<proteinExistence type="predicted"/>
<dbReference type="OrthoDB" id="3235230at2759"/>
<dbReference type="InterPro" id="IPR036864">
    <property type="entry name" value="Zn2-C6_fun-type_DNA-bd_sf"/>
</dbReference>
<evidence type="ECO:0000313" key="5">
    <source>
        <dbReference type="EMBL" id="CEL53626.1"/>
    </source>
</evidence>
<dbReference type="GO" id="GO:0000981">
    <property type="term" value="F:DNA-binding transcription factor activity, RNA polymerase II-specific"/>
    <property type="evidence" value="ECO:0007669"/>
    <property type="project" value="InterPro"/>
</dbReference>
<dbReference type="Gene3D" id="4.10.240.10">
    <property type="entry name" value="Zn(2)-C6 fungal-type DNA-binding domain"/>
    <property type="match status" value="1"/>
</dbReference>
<protein>
    <recommendedName>
        <fullName evidence="4">Zn(2)-C6 fungal-type domain-containing protein</fullName>
    </recommendedName>
</protein>
<dbReference type="CDD" id="cd00067">
    <property type="entry name" value="GAL4"/>
    <property type="match status" value="1"/>
</dbReference>
<dbReference type="Pfam" id="PF00172">
    <property type="entry name" value="Zn_clus"/>
    <property type="match status" value="1"/>
</dbReference>
<dbReference type="PROSITE" id="PS00463">
    <property type="entry name" value="ZN2_CY6_FUNGAL_1"/>
    <property type="match status" value="1"/>
</dbReference>
<keyword evidence="6" id="KW-1185">Reference proteome</keyword>
<dbReference type="PROSITE" id="PS50048">
    <property type="entry name" value="ZN2_CY6_FUNGAL_2"/>
    <property type="match status" value="1"/>
</dbReference>
<organism evidence="5 6">
    <name type="scientific">Thanatephorus cucumeris (strain AG1-IB / isolate 7/3/14)</name>
    <name type="common">Lettuce bottom rot fungus</name>
    <name type="synonym">Rhizoctonia solani</name>
    <dbReference type="NCBI Taxonomy" id="1108050"/>
    <lineage>
        <taxon>Eukaryota</taxon>
        <taxon>Fungi</taxon>
        <taxon>Dikarya</taxon>
        <taxon>Basidiomycota</taxon>
        <taxon>Agaricomycotina</taxon>
        <taxon>Agaricomycetes</taxon>
        <taxon>Cantharellales</taxon>
        <taxon>Ceratobasidiaceae</taxon>
        <taxon>Rhizoctonia</taxon>
        <taxon>Rhizoctonia solani AG-1</taxon>
    </lineage>
</organism>
<dbReference type="EMBL" id="LN679112">
    <property type="protein sequence ID" value="CEL53626.1"/>
    <property type="molecule type" value="Genomic_DNA"/>
</dbReference>
<dbReference type="Proteomes" id="UP000059188">
    <property type="component" value="Unassembled WGS sequence"/>
</dbReference>
<dbReference type="GO" id="GO:0008270">
    <property type="term" value="F:zinc ion binding"/>
    <property type="evidence" value="ECO:0007669"/>
    <property type="project" value="InterPro"/>
</dbReference>
<evidence type="ECO:0000259" key="4">
    <source>
        <dbReference type="PROSITE" id="PS50048"/>
    </source>
</evidence>
<dbReference type="AlphaFoldDB" id="A0A0B7F6E0"/>
<evidence type="ECO:0000313" key="6">
    <source>
        <dbReference type="Proteomes" id="UP000059188"/>
    </source>
</evidence>
<dbReference type="InterPro" id="IPR021858">
    <property type="entry name" value="Fun_TF"/>
</dbReference>
<name>A0A0B7F6E0_THACB</name>
<reference evidence="5 6" key="1">
    <citation type="submission" date="2014-11" db="EMBL/GenBank/DDBJ databases">
        <authorList>
            <person name="Wibberg Daniel"/>
        </authorList>
    </citation>
    <scope>NUCLEOTIDE SEQUENCE [LARGE SCALE GENOMIC DNA]</scope>
    <source>
        <strain evidence="5">Rhizoctonia solani AG1-IB 7/3/14</strain>
    </source>
</reference>
<gene>
    <name evidence="5" type="ORF">RSOLAG1IB_06481</name>
</gene>
<sequence length="561" mass="63234">MNEKRAPGPIGTSCLTCKRRHKKCDQRRPTCLRCEQGGFECLGYGHNRNVGAKSSRLRASVRGSENDTHKVIRRLAIAGEHGYLEVEGATTDITSCSETTDTSTTSSQSSPFSEVSHGSPTFGHYTMPLINRSHPTLFESKATRLPVSTPLSLQQLFAAFSRIPSLPSDPMIAILSSPQFEDFVLLSHHRMIEHAYFKPIENQKEVMVNATLSSLRSSPISRWLVLLGAKFMTSLMEGTAQPQFYLSWIKDTEAIVKDRLSQNPTSREAHLLQADWLATLVTKSVLVPASNVIHVLRSTAPTFLQTAYSHPELWSDSSDPTRIPLLKIAASSYHELALFTIIDCTCAMAFGVPQQVEYDTTYSMLPKDPLPYEWAHSSPVEFLILLADINACRDGLSGARDWKQMEQELVTWMGRPTQHNETWESWMIVAWVAVQESWRLTLLAYLYMAVCGASSDEPRVQLCISQILQVIETVKKHDSPYASIPFFIQYLIVGICAHREKHRRIVRDKLSDKIGTKFWKFQVGEFVPVLDHLWHGAGSSGRPVKWFDYIHSREALVPIML</sequence>
<dbReference type="InterPro" id="IPR001138">
    <property type="entry name" value="Zn2Cys6_DnaBD"/>
</dbReference>
<evidence type="ECO:0000256" key="1">
    <source>
        <dbReference type="ARBA" id="ARBA00004123"/>
    </source>
</evidence>
<feature type="domain" description="Zn(2)-C6 fungal-type" evidence="4">
    <location>
        <begin position="13"/>
        <end position="41"/>
    </location>
</feature>